<keyword evidence="1" id="KW-1133">Transmembrane helix</keyword>
<feature type="transmembrane region" description="Helical" evidence="1">
    <location>
        <begin position="241"/>
        <end position="260"/>
    </location>
</feature>
<dbReference type="Pfam" id="PF19040">
    <property type="entry name" value="SGNH"/>
    <property type="match status" value="1"/>
</dbReference>
<evidence type="ECO:0000259" key="3">
    <source>
        <dbReference type="Pfam" id="PF19040"/>
    </source>
</evidence>
<dbReference type="PANTHER" id="PTHR23028">
    <property type="entry name" value="ACETYLTRANSFERASE"/>
    <property type="match status" value="1"/>
</dbReference>
<organism evidence="4 5">
    <name type="scientific">Shewanella violacea (strain JCM 10179 / CIP 106290 / LMG 19151 / DSS12)</name>
    <dbReference type="NCBI Taxonomy" id="637905"/>
    <lineage>
        <taxon>Bacteria</taxon>
        <taxon>Pseudomonadati</taxon>
        <taxon>Pseudomonadota</taxon>
        <taxon>Gammaproteobacteria</taxon>
        <taxon>Alteromonadales</taxon>
        <taxon>Shewanellaceae</taxon>
        <taxon>Shewanella</taxon>
    </lineage>
</organism>
<gene>
    <name evidence="4" type="ordered locus">SVI_0373</name>
</gene>
<evidence type="ECO:0000313" key="5">
    <source>
        <dbReference type="Proteomes" id="UP000002350"/>
    </source>
</evidence>
<name>D4ZEW4_SHEVD</name>
<accession>D4ZEW4</accession>
<sequence>MSMKYRGDIQIVRGVAVLLVVLYHLGVQSIQSGFLGVDIFFVVSGFLMAGLYDKDKKYEFIMKRARRLLPAYFTVIFATLILSLFIATPNETQQVVQQALYATVFASNIGFWMQNTYFSNTEFSPLLHLWSLGVEIQFYVIVPIIAALFARARGLLFLTFLLSLILCFIVVGISPKTSFFMMPLRLWEFLIGFACAYYFCKEGGARFSHKPWLGFAAFLVLIFIPFMKVDGTSLSVFTGHPGVFSLLVSVATAILLIFGLPKAVEKSLFGSVFIKLGNYSYSIYLVHFPILVLYLTEPFSGTITQASSWLDTAIMLVLIILSSLLMYHLVEKGVRTHSIARLIAAPVISIAGLALLLPYLQYSNLPLKEQQIFNAFSDRSTYRCGKLIRIIEPKAISCELTDNSSVSKKRLLLVGNSHADSIKTAFATSAIREQVSLFFVVSNNSLLKGGLSPQRIVNEAAARSIDTIVLHFSDEAIDTKKVQEVVSLANDEEINVVFIAPVPAWSEHIPKAMYDHLRNKADLPQKSRNMYLAQNKAVIDDINNINLDNFRSVSVVEYFCDPLCSYSSSDGTPYYFDKHHLTLTGSNILSPLFSQIIREL</sequence>
<feature type="transmembrane region" description="Helical" evidence="1">
    <location>
        <begin position="308"/>
        <end position="330"/>
    </location>
</feature>
<dbReference type="EMBL" id="AP011177">
    <property type="protein sequence ID" value="BAJ00344.1"/>
    <property type="molecule type" value="Genomic_DNA"/>
</dbReference>
<feature type="transmembrane region" description="Helical" evidence="1">
    <location>
        <begin position="32"/>
        <end position="52"/>
    </location>
</feature>
<feature type="domain" description="Acyltransferase 3" evidence="2">
    <location>
        <begin position="8"/>
        <end position="327"/>
    </location>
</feature>
<dbReference type="AlphaFoldDB" id="D4ZEW4"/>
<dbReference type="GO" id="GO:0016747">
    <property type="term" value="F:acyltransferase activity, transferring groups other than amino-acyl groups"/>
    <property type="evidence" value="ECO:0007669"/>
    <property type="project" value="InterPro"/>
</dbReference>
<dbReference type="Proteomes" id="UP000002350">
    <property type="component" value="Chromosome"/>
</dbReference>
<dbReference type="RefSeq" id="WP_013049658.1">
    <property type="nucleotide sequence ID" value="NC_014012.1"/>
</dbReference>
<feature type="transmembrane region" description="Helical" evidence="1">
    <location>
        <begin position="212"/>
        <end position="229"/>
    </location>
</feature>
<keyword evidence="4" id="KW-0012">Acyltransferase</keyword>
<dbReference type="GO" id="GO:0000271">
    <property type="term" value="P:polysaccharide biosynthetic process"/>
    <property type="evidence" value="ECO:0007669"/>
    <property type="project" value="TreeGrafter"/>
</dbReference>
<dbReference type="GO" id="GO:0016020">
    <property type="term" value="C:membrane"/>
    <property type="evidence" value="ECO:0007669"/>
    <property type="project" value="TreeGrafter"/>
</dbReference>
<keyword evidence="5" id="KW-1185">Reference proteome</keyword>
<feature type="transmembrane region" description="Helical" evidence="1">
    <location>
        <begin position="272"/>
        <end position="296"/>
    </location>
</feature>
<evidence type="ECO:0000256" key="1">
    <source>
        <dbReference type="SAM" id="Phobius"/>
    </source>
</evidence>
<feature type="transmembrane region" description="Helical" evidence="1">
    <location>
        <begin position="7"/>
        <end position="26"/>
    </location>
</feature>
<dbReference type="HOGENOM" id="CLU_005679_10_2_6"/>
<keyword evidence="1" id="KW-0472">Membrane</keyword>
<feature type="transmembrane region" description="Helical" evidence="1">
    <location>
        <begin position="342"/>
        <end position="360"/>
    </location>
</feature>
<dbReference type="KEGG" id="svo:SVI_0373"/>
<feature type="transmembrane region" description="Helical" evidence="1">
    <location>
        <begin position="68"/>
        <end position="87"/>
    </location>
</feature>
<reference evidence="5" key="1">
    <citation type="journal article" date="2010" name="Mol. Biosyst.">
        <title>Complete genome sequence and comparative analysis of Shewanella violacea, a psychrophilic and piezophilic bacterium from deep sea floor sediments.</title>
        <authorList>
            <person name="Aono E."/>
            <person name="Baba T."/>
            <person name="Ara T."/>
            <person name="Nishi T."/>
            <person name="Nakamichi T."/>
            <person name="Inamoto E."/>
            <person name="Toyonaga H."/>
            <person name="Hasegawa M."/>
            <person name="Takai Y."/>
            <person name="Okumura Y."/>
            <person name="Baba M."/>
            <person name="Tomita M."/>
            <person name="Kato C."/>
            <person name="Oshima T."/>
            <person name="Nakasone K."/>
            <person name="Mori H."/>
        </authorList>
    </citation>
    <scope>NUCLEOTIDE SEQUENCE [LARGE SCALE GENOMIC DNA]</scope>
    <source>
        <strain evidence="5">JCM 10179 / CIP 106290 / LMG 19151 / DSS12</strain>
    </source>
</reference>
<dbReference type="InterPro" id="IPR043968">
    <property type="entry name" value="SGNH"/>
</dbReference>
<keyword evidence="4" id="KW-0808">Transferase</keyword>
<feature type="transmembrane region" description="Helical" evidence="1">
    <location>
        <begin position="127"/>
        <end position="148"/>
    </location>
</feature>
<feature type="transmembrane region" description="Helical" evidence="1">
    <location>
        <begin position="179"/>
        <end position="200"/>
    </location>
</feature>
<feature type="domain" description="SGNH" evidence="3">
    <location>
        <begin position="397"/>
        <end position="594"/>
    </location>
</feature>
<dbReference type="STRING" id="637905.SVI_0373"/>
<dbReference type="InterPro" id="IPR002656">
    <property type="entry name" value="Acyl_transf_3_dom"/>
</dbReference>
<dbReference type="eggNOG" id="COG1835">
    <property type="taxonomic scope" value="Bacteria"/>
</dbReference>
<dbReference type="InterPro" id="IPR050879">
    <property type="entry name" value="Acyltransferase_3"/>
</dbReference>
<keyword evidence="1" id="KW-0812">Transmembrane</keyword>
<dbReference type="Pfam" id="PF01757">
    <property type="entry name" value="Acyl_transf_3"/>
    <property type="match status" value="1"/>
</dbReference>
<dbReference type="OrthoDB" id="9767863at2"/>
<evidence type="ECO:0000313" key="4">
    <source>
        <dbReference type="EMBL" id="BAJ00344.1"/>
    </source>
</evidence>
<protein>
    <submittedName>
        <fullName evidence="4">Acyltransferase family protein</fullName>
    </submittedName>
</protein>
<proteinExistence type="predicted"/>
<feature type="transmembrane region" description="Helical" evidence="1">
    <location>
        <begin position="155"/>
        <end position="173"/>
    </location>
</feature>
<dbReference type="PANTHER" id="PTHR23028:SF53">
    <property type="entry name" value="ACYL_TRANSF_3 DOMAIN-CONTAINING PROTEIN"/>
    <property type="match status" value="1"/>
</dbReference>
<evidence type="ECO:0000259" key="2">
    <source>
        <dbReference type="Pfam" id="PF01757"/>
    </source>
</evidence>